<organism evidence="4">
    <name type="scientific">freshwater metagenome</name>
    <dbReference type="NCBI Taxonomy" id="449393"/>
    <lineage>
        <taxon>unclassified sequences</taxon>
        <taxon>metagenomes</taxon>
        <taxon>ecological metagenomes</taxon>
    </lineage>
</organism>
<dbReference type="PANTHER" id="PTHR40047:SF1">
    <property type="entry name" value="UPF0703 PROTEIN YCGQ"/>
    <property type="match status" value="1"/>
</dbReference>
<dbReference type="InterPro" id="IPR015402">
    <property type="entry name" value="DUF1980"/>
</dbReference>
<evidence type="ECO:0000313" key="4">
    <source>
        <dbReference type="EMBL" id="KGA18196.1"/>
    </source>
</evidence>
<dbReference type="Pfam" id="PF09323">
    <property type="entry name" value="DUF1980"/>
    <property type="match status" value="1"/>
</dbReference>
<sequence length="270" mass="29201">MARWLGLVLVLIGIVSTVWLAITGQLTLYIHPRYELFTVILAALGAIFTIGALFVVGGAKDREDHEHGEQHDDLKDLEPDDRAWGKHRTFRTKRTFPHLRSFWLATSSILVSAAAVVILLVLPPATLSVQVASERDVADSSLRISESESVSLVGADSTTFTVKDWAILLGTRDSGSILNKQANVTGFAVGSDDPNIYFLSRFLISCCAVDAQPVGVPVYDPGWSSRFPAGTWLDVSGAFTSGADVTAAPAFVLRPSAVEIIEEPSNPYVF</sequence>
<feature type="domain" description="DUF1980" evidence="2">
    <location>
        <begin position="16"/>
        <end position="135"/>
    </location>
</feature>
<proteinExistence type="predicted"/>
<dbReference type="Pfam" id="PF21537">
    <property type="entry name" value="DUF1980_C"/>
    <property type="match status" value="1"/>
</dbReference>
<name>A0A094QV45_9ZZZZ</name>
<evidence type="ECO:0000259" key="3">
    <source>
        <dbReference type="Pfam" id="PF21537"/>
    </source>
</evidence>
<dbReference type="InterPro" id="IPR048447">
    <property type="entry name" value="DUF1980_C"/>
</dbReference>
<dbReference type="AlphaFoldDB" id="A0A094QV45"/>
<dbReference type="EMBL" id="JNSL01000047">
    <property type="protein sequence ID" value="KGA18196.1"/>
    <property type="molecule type" value="Genomic_DNA"/>
</dbReference>
<feature type="domain" description="DUF1980" evidence="3">
    <location>
        <begin position="177"/>
        <end position="270"/>
    </location>
</feature>
<accession>A0A094QV45</accession>
<dbReference type="PANTHER" id="PTHR40047">
    <property type="entry name" value="UPF0703 PROTEIN YCGQ"/>
    <property type="match status" value="1"/>
</dbReference>
<reference evidence="4" key="1">
    <citation type="submission" date="2014-06" db="EMBL/GenBank/DDBJ databases">
        <title>Key roles for freshwater Actinobacteria revealed by deep metagenomic sequencing.</title>
        <authorList>
            <person name="Ghai R."/>
            <person name="Mizuno C.M."/>
            <person name="Picazo A."/>
            <person name="Camacho A."/>
            <person name="Rodriguez-Valera F."/>
        </authorList>
    </citation>
    <scope>NUCLEOTIDE SEQUENCE</scope>
</reference>
<comment type="caution">
    <text evidence="4">The sequence shown here is derived from an EMBL/GenBank/DDBJ whole genome shotgun (WGS) entry which is preliminary data.</text>
</comment>
<keyword evidence="1" id="KW-0472">Membrane</keyword>
<evidence type="ECO:0000256" key="1">
    <source>
        <dbReference type="SAM" id="Phobius"/>
    </source>
</evidence>
<dbReference type="InterPro" id="IPR052955">
    <property type="entry name" value="UPF0703_membrane_permease"/>
</dbReference>
<keyword evidence="1" id="KW-0812">Transmembrane</keyword>
<feature type="transmembrane region" description="Helical" evidence="1">
    <location>
        <begin position="36"/>
        <end position="56"/>
    </location>
</feature>
<dbReference type="NCBIfam" id="TIGR03943">
    <property type="entry name" value="TIGR03943 family putative permease subunit"/>
    <property type="match status" value="1"/>
</dbReference>
<feature type="transmembrane region" description="Helical" evidence="1">
    <location>
        <begin position="101"/>
        <end position="122"/>
    </location>
</feature>
<evidence type="ECO:0000259" key="2">
    <source>
        <dbReference type="Pfam" id="PF09323"/>
    </source>
</evidence>
<evidence type="ECO:0008006" key="5">
    <source>
        <dbReference type="Google" id="ProtNLM"/>
    </source>
</evidence>
<dbReference type="InterPro" id="IPR048493">
    <property type="entry name" value="DUF1980_N"/>
</dbReference>
<protein>
    <recommendedName>
        <fullName evidence="5">TIGR03943 family protein</fullName>
    </recommendedName>
</protein>
<gene>
    <name evidence="4" type="ORF">GM51_8805</name>
</gene>
<keyword evidence="1" id="KW-1133">Transmembrane helix</keyword>